<accession>A0ABX7L6G8</accession>
<dbReference type="RefSeq" id="WP_206101391.1">
    <property type="nucleotide sequence ID" value="NZ_CP070969.1"/>
</dbReference>
<gene>
    <name evidence="1" type="ORF">JRJ22_21305</name>
</gene>
<proteinExistence type="predicted"/>
<name>A0ABX7L6G8_9BACL</name>
<keyword evidence="2" id="KW-1185">Reference proteome</keyword>
<evidence type="ECO:0000313" key="2">
    <source>
        <dbReference type="Proteomes" id="UP000663452"/>
    </source>
</evidence>
<dbReference type="Proteomes" id="UP000663452">
    <property type="component" value="Chromosome"/>
</dbReference>
<evidence type="ECO:0000313" key="1">
    <source>
        <dbReference type="EMBL" id="QSF43770.1"/>
    </source>
</evidence>
<reference evidence="1 2" key="1">
    <citation type="submission" date="2021-02" db="EMBL/GenBank/DDBJ databases">
        <title>Paenibacillus tianjinensis sp. nov.</title>
        <authorList>
            <person name="Liu H."/>
        </authorList>
    </citation>
    <scope>NUCLEOTIDE SEQUENCE [LARGE SCALE GENOMIC DNA]</scope>
    <source>
        <strain evidence="1 2">TB2019</strain>
    </source>
</reference>
<protein>
    <submittedName>
        <fullName evidence="1">SMI1/KNR4 family protein</fullName>
    </submittedName>
</protein>
<dbReference type="EMBL" id="CP070969">
    <property type="protein sequence ID" value="QSF43770.1"/>
    <property type="molecule type" value="Genomic_DNA"/>
</dbReference>
<organism evidence="1 2">
    <name type="scientific">Paenibacillus tianjinensis</name>
    <dbReference type="NCBI Taxonomy" id="2810347"/>
    <lineage>
        <taxon>Bacteria</taxon>
        <taxon>Bacillati</taxon>
        <taxon>Bacillota</taxon>
        <taxon>Bacilli</taxon>
        <taxon>Bacillales</taxon>
        <taxon>Paenibacillaceae</taxon>
        <taxon>Paenibacillus</taxon>
    </lineage>
</organism>
<sequence>MAEPFEKTLIQLVECELSPEEWQAWWEDNEAQLEQHLSRGIFLKLKPIKHGFRWVPVLTSQKGAIEYLSDRNIPFRSSDLYQQHYETELAAFCLAQKEQDKTQLEQLRKKMPELFRNYPKFAASLKNVYSSSDVIDGGAAVYKIEQVEASLGCQLPGDVKMHFEITENISIEGIHLELEALRRINIQEKPYIVLGEFWKEADGDLLLIKPEPAEICTVYYYAHGINSVKKLCSGIKPLIENKFSYYNRQ</sequence>